<dbReference type="GO" id="GO:0006303">
    <property type="term" value="P:double-strand break repair via nonhomologous end joining"/>
    <property type="evidence" value="ECO:0007669"/>
    <property type="project" value="UniProtKB-ARBA"/>
</dbReference>
<dbReference type="PANTHER" id="PTHR28559">
    <property type="entry name" value="DNA REPAIR PROTEIN XRCC4"/>
    <property type="match status" value="1"/>
</dbReference>
<dbReference type="GO" id="GO:0005958">
    <property type="term" value="C:DNA-dependent protein kinase-DNA ligase 4 complex"/>
    <property type="evidence" value="ECO:0007669"/>
    <property type="project" value="TreeGrafter"/>
</dbReference>
<feature type="domain" description="XRCC4 coiled-coil" evidence="9">
    <location>
        <begin position="124"/>
        <end position="200"/>
    </location>
</feature>
<dbReference type="SUPFAM" id="SSF58022">
    <property type="entry name" value="XRCC4, C-terminal oligomerization domain"/>
    <property type="match status" value="1"/>
</dbReference>
<evidence type="ECO:0000256" key="2">
    <source>
        <dbReference type="ARBA" id="ARBA00022763"/>
    </source>
</evidence>
<dbReference type="Pfam" id="PF21924">
    <property type="entry name" value="XRCC4_CC"/>
    <property type="match status" value="1"/>
</dbReference>
<evidence type="ECO:0000256" key="5">
    <source>
        <dbReference type="ARBA" id="ARBA00023242"/>
    </source>
</evidence>
<dbReference type="InterPro" id="IPR010585">
    <property type="entry name" value="DNA_repair_prot_XRCC4"/>
</dbReference>
<dbReference type="GO" id="GO:0003677">
    <property type="term" value="F:DNA binding"/>
    <property type="evidence" value="ECO:0007669"/>
    <property type="project" value="InterPro"/>
</dbReference>
<comment type="subcellular location">
    <subcellularLocation>
        <location evidence="1">Nucleus</location>
    </subcellularLocation>
</comment>
<evidence type="ECO:0000256" key="4">
    <source>
        <dbReference type="ARBA" id="ARBA00023204"/>
    </source>
</evidence>
<dbReference type="InterPro" id="IPR053961">
    <property type="entry name" value="XRCC4_N"/>
</dbReference>
<evidence type="ECO:0000259" key="8">
    <source>
        <dbReference type="Pfam" id="PF06632"/>
    </source>
</evidence>
<dbReference type="InterPro" id="IPR053962">
    <property type="entry name" value="XRCC4_CC"/>
</dbReference>
<dbReference type="SUPFAM" id="SSF50809">
    <property type="entry name" value="XRCC4, N-terminal domain"/>
    <property type="match status" value="1"/>
</dbReference>
<organism evidence="10 11">
    <name type="scientific">Paralvinella palmiformis</name>
    <dbReference type="NCBI Taxonomy" id="53620"/>
    <lineage>
        <taxon>Eukaryota</taxon>
        <taxon>Metazoa</taxon>
        <taxon>Spiralia</taxon>
        <taxon>Lophotrochozoa</taxon>
        <taxon>Annelida</taxon>
        <taxon>Polychaeta</taxon>
        <taxon>Sedentaria</taxon>
        <taxon>Canalipalpata</taxon>
        <taxon>Terebellida</taxon>
        <taxon>Terebelliformia</taxon>
        <taxon>Alvinellidae</taxon>
        <taxon>Paralvinella</taxon>
    </lineage>
</organism>
<sequence>MDSKHLCKITAGEDELYLLSTEVMDEENRFGQFSLSLCDGSNIWSGLVTAESLKTYSKNMRISYEELLAQTRKALTNDKTAAVGFIYEVSSVGKNVRRFTWKRYEEAEDIKFKLGSADLHQGSNPSEEIFQMFDCALDFISTLETKVSHLEHDNKRLRLERDSDIQRLNKLASSKDDVERELYSKFVVVLNDKKARIRDLQEQLNALNGTVSQGTSIGRNNDIQASSSCHKVADDDDKQDNKKRRLSADHDSCNEYSTDEEPESSTSETKKKGKSEVSVTFDCHDLAMLEDDADSNDLPVVTRRRRGQTKSNKQQNIITKPSVPKPANIRSPSLRTKKHPEVRRSGSAEDDTCNLMDDI</sequence>
<dbReference type="AlphaFoldDB" id="A0AAD9N1P8"/>
<reference evidence="10" key="1">
    <citation type="journal article" date="2023" name="Mol. Biol. Evol.">
        <title>Third-Generation Sequencing Reveals the Adaptive Role of the Epigenome in Three Deep-Sea Polychaetes.</title>
        <authorList>
            <person name="Perez M."/>
            <person name="Aroh O."/>
            <person name="Sun Y."/>
            <person name="Lan Y."/>
            <person name="Juniper S.K."/>
            <person name="Young C.R."/>
            <person name="Angers B."/>
            <person name="Qian P.Y."/>
        </authorList>
    </citation>
    <scope>NUCLEOTIDE SEQUENCE</scope>
    <source>
        <strain evidence="10">P08H-3</strain>
    </source>
</reference>
<dbReference type="InterPro" id="IPR009089">
    <property type="entry name" value="XRCC4_N_sf"/>
</dbReference>
<feature type="compositionally biased region" description="Acidic residues" evidence="7">
    <location>
        <begin position="348"/>
        <end position="359"/>
    </location>
</feature>
<evidence type="ECO:0000256" key="3">
    <source>
        <dbReference type="ARBA" id="ARBA00023172"/>
    </source>
</evidence>
<keyword evidence="4" id="KW-0234">DNA repair</keyword>
<comment type="caution">
    <text evidence="10">The sequence shown here is derived from an EMBL/GenBank/DDBJ whole genome shotgun (WGS) entry which is preliminary data.</text>
</comment>
<dbReference type="Gene3D" id="1.20.5.370">
    <property type="match status" value="1"/>
</dbReference>
<name>A0AAD9N1P8_9ANNE</name>
<keyword evidence="11" id="KW-1185">Reference proteome</keyword>
<evidence type="ECO:0000313" key="10">
    <source>
        <dbReference type="EMBL" id="KAK2152198.1"/>
    </source>
</evidence>
<dbReference type="Proteomes" id="UP001208570">
    <property type="component" value="Unassembled WGS sequence"/>
</dbReference>
<dbReference type="InterPro" id="IPR014751">
    <property type="entry name" value="XRCC4-like_C"/>
</dbReference>
<feature type="region of interest" description="Disordered" evidence="7">
    <location>
        <begin position="211"/>
        <end position="277"/>
    </location>
</feature>
<keyword evidence="3" id="KW-0233">DNA recombination</keyword>
<evidence type="ECO:0000256" key="7">
    <source>
        <dbReference type="SAM" id="MobiDB-lite"/>
    </source>
</evidence>
<dbReference type="Gene3D" id="2.170.210.10">
    <property type="entry name" value="DNA double-strand break repair and VJ recombination XRCC4, N-terminal"/>
    <property type="match status" value="1"/>
</dbReference>
<gene>
    <name evidence="10" type="ORF">LSH36_337g01048</name>
</gene>
<evidence type="ECO:0000259" key="9">
    <source>
        <dbReference type="Pfam" id="PF21924"/>
    </source>
</evidence>
<evidence type="ECO:0000313" key="11">
    <source>
        <dbReference type="Proteomes" id="UP001208570"/>
    </source>
</evidence>
<dbReference type="GO" id="GO:0006310">
    <property type="term" value="P:DNA recombination"/>
    <property type="evidence" value="ECO:0007669"/>
    <property type="project" value="UniProtKB-KW"/>
</dbReference>
<dbReference type="PANTHER" id="PTHR28559:SF1">
    <property type="entry name" value="DNA REPAIR PROTEIN XRCC4"/>
    <property type="match status" value="1"/>
</dbReference>
<evidence type="ECO:0008006" key="12">
    <source>
        <dbReference type="Google" id="ProtNLM"/>
    </source>
</evidence>
<feature type="compositionally biased region" description="Polar residues" evidence="7">
    <location>
        <begin position="211"/>
        <end position="229"/>
    </location>
</feature>
<keyword evidence="5" id="KW-0539">Nucleus</keyword>
<protein>
    <recommendedName>
        <fullName evidence="12">XRCC4</fullName>
    </recommendedName>
</protein>
<proteinExistence type="inferred from homology"/>
<feature type="domain" description="XRCC4 N-terminal" evidence="8">
    <location>
        <begin position="17"/>
        <end position="120"/>
    </location>
</feature>
<dbReference type="InterPro" id="IPR038051">
    <property type="entry name" value="XRCC4-like_N_sf"/>
</dbReference>
<dbReference type="Pfam" id="PF06632">
    <property type="entry name" value="XRCC4"/>
    <property type="match status" value="1"/>
</dbReference>
<dbReference type="GO" id="GO:0032807">
    <property type="term" value="C:DNA ligase IV complex"/>
    <property type="evidence" value="ECO:0007669"/>
    <property type="project" value="TreeGrafter"/>
</dbReference>
<feature type="region of interest" description="Disordered" evidence="7">
    <location>
        <begin position="297"/>
        <end position="359"/>
    </location>
</feature>
<evidence type="ECO:0000256" key="1">
    <source>
        <dbReference type="ARBA" id="ARBA00004123"/>
    </source>
</evidence>
<dbReference type="GO" id="GO:0010165">
    <property type="term" value="P:response to X-ray"/>
    <property type="evidence" value="ECO:0007669"/>
    <property type="project" value="TreeGrafter"/>
</dbReference>
<feature type="compositionally biased region" description="Polar residues" evidence="7">
    <location>
        <begin position="309"/>
        <end position="319"/>
    </location>
</feature>
<dbReference type="EMBL" id="JAODUP010000337">
    <property type="protein sequence ID" value="KAK2152198.1"/>
    <property type="molecule type" value="Genomic_DNA"/>
</dbReference>
<evidence type="ECO:0000256" key="6">
    <source>
        <dbReference type="ARBA" id="ARBA00025728"/>
    </source>
</evidence>
<accession>A0AAD9N1P8</accession>
<keyword evidence="2" id="KW-0227">DNA damage</keyword>
<comment type="similarity">
    <text evidence="6">Belongs to the XRCC4-XLF family. XRCC4 subfamily.</text>
</comment>
<dbReference type="CDD" id="cd22283">
    <property type="entry name" value="HD_XRCC4_N"/>
    <property type="match status" value="1"/>
</dbReference>